<sequence>MPPRKRPSVAAPITPGRSSKSRPTAAHALEADDESMASSPRSGRQPGHPAAGRYTVAAHEADAELQDDGSSIGEGARAAILFHEPFFDAAMVQLEAGGSEMTERNDTDLEMLYFVTEAEDGQVEFRLPETGFNQKLSRGGEVLVPAGAAFTLRNMSPAIPAKLLAVVPR</sequence>
<comment type="caution">
    <text evidence="2">The sequence shown here is derived from an EMBL/GenBank/DDBJ whole genome shotgun (WGS) entry which is preliminary data.</text>
</comment>
<gene>
    <name evidence="2" type="ORF">AK812_SmicGene17714</name>
</gene>
<dbReference type="Proteomes" id="UP000186817">
    <property type="component" value="Unassembled WGS sequence"/>
</dbReference>
<feature type="region of interest" description="Disordered" evidence="1">
    <location>
        <begin position="1"/>
        <end position="52"/>
    </location>
</feature>
<protein>
    <recommendedName>
        <fullName evidence="4">Cupin domain-containing protein</fullName>
    </recommendedName>
</protein>
<keyword evidence="3" id="KW-1185">Reference proteome</keyword>
<evidence type="ECO:0008006" key="4">
    <source>
        <dbReference type="Google" id="ProtNLM"/>
    </source>
</evidence>
<dbReference type="AlphaFoldDB" id="A0A1Q9DWZ0"/>
<dbReference type="OrthoDB" id="412587at2759"/>
<dbReference type="SUPFAM" id="SSF51182">
    <property type="entry name" value="RmlC-like cupins"/>
    <property type="match status" value="1"/>
</dbReference>
<accession>A0A1Q9DWZ0</accession>
<organism evidence="2 3">
    <name type="scientific">Symbiodinium microadriaticum</name>
    <name type="common">Dinoflagellate</name>
    <name type="synonym">Zooxanthella microadriatica</name>
    <dbReference type="NCBI Taxonomy" id="2951"/>
    <lineage>
        <taxon>Eukaryota</taxon>
        <taxon>Sar</taxon>
        <taxon>Alveolata</taxon>
        <taxon>Dinophyceae</taxon>
        <taxon>Suessiales</taxon>
        <taxon>Symbiodiniaceae</taxon>
        <taxon>Symbiodinium</taxon>
    </lineage>
</organism>
<evidence type="ECO:0000313" key="3">
    <source>
        <dbReference type="Proteomes" id="UP000186817"/>
    </source>
</evidence>
<dbReference type="InterPro" id="IPR011051">
    <property type="entry name" value="RmlC_Cupin_sf"/>
</dbReference>
<dbReference type="InterPro" id="IPR014710">
    <property type="entry name" value="RmlC-like_jellyroll"/>
</dbReference>
<reference evidence="2 3" key="1">
    <citation type="submission" date="2016-02" db="EMBL/GenBank/DDBJ databases">
        <title>Genome analysis of coral dinoflagellate symbionts highlights evolutionary adaptations to a symbiotic lifestyle.</title>
        <authorList>
            <person name="Aranda M."/>
            <person name="Li Y."/>
            <person name="Liew Y.J."/>
            <person name="Baumgarten S."/>
            <person name="Simakov O."/>
            <person name="Wilson M."/>
            <person name="Piel J."/>
            <person name="Ashoor H."/>
            <person name="Bougouffa S."/>
            <person name="Bajic V.B."/>
            <person name="Ryu T."/>
            <person name="Ravasi T."/>
            <person name="Bayer T."/>
            <person name="Micklem G."/>
            <person name="Kim H."/>
            <person name="Bhak J."/>
            <person name="Lajeunesse T.C."/>
            <person name="Voolstra C.R."/>
        </authorList>
    </citation>
    <scope>NUCLEOTIDE SEQUENCE [LARGE SCALE GENOMIC DNA]</scope>
    <source>
        <strain evidence="2 3">CCMP2467</strain>
    </source>
</reference>
<evidence type="ECO:0000313" key="2">
    <source>
        <dbReference type="EMBL" id="OLP99693.1"/>
    </source>
</evidence>
<proteinExistence type="predicted"/>
<dbReference type="EMBL" id="LSRX01000353">
    <property type="protein sequence ID" value="OLP99693.1"/>
    <property type="molecule type" value="Genomic_DNA"/>
</dbReference>
<dbReference type="Gene3D" id="2.60.120.10">
    <property type="entry name" value="Jelly Rolls"/>
    <property type="match status" value="1"/>
</dbReference>
<name>A0A1Q9DWZ0_SYMMI</name>
<evidence type="ECO:0000256" key="1">
    <source>
        <dbReference type="SAM" id="MobiDB-lite"/>
    </source>
</evidence>